<name>A0A9P4H0F3_9PLEO</name>
<organism evidence="3 4">
    <name type="scientific">Setomelanomma holmii</name>
    <dbReference type="NCBI Taxonomy" id="210430"/>
    <lineage>
        <taxon>Eukaryota</taxon>
        <taxon>Fungi</taxon>
        <taxon>Dikarya</taxon>
        <taxon>Ascomycota</taxon>
        <taxon>Pezizomycotina</taxon>
        <taxon>Dothideomycetes</taxon>
        <taxon>Pleosporomycetidae</taxon>
        <taxon>Pleosporales</taxon>
        <taxon>Pleosporineae</taxon>
        <taxon>Phaeosphaeriaceae</taxon>
        <taxon>Setomelanomma</taxon>
    </lineage>
</organism>
<comment type="caution">
    <text evidence="3">The sequence shown here is derived from an EMBL/GenBank/DDBJ whole genome shotgun (WGS) entry which is preliminary data.</text>
</comment>
<sequence>MFESRCNGDFSSPDSSNVHSEGWWSNAERALVLSESGASGIFDLTAHYASDDTRVQSKSRIVRADPNTNIMFPRSLIPVVEHNLPAPDEGCQGFTLISAVFANESNAQHNMLEIKQSWNEPPSVQLVAIVGN</sequence>
<accession>A0A9P4H0F3</accession>
<evidence type="ECO:0000256" key="1">
    <source>
        <dbReference type="SAM" id="MobiDB-lite"/>
    </source>
</evidence>
<gene>
    <name evidence="3" type="ORF">EK21DRAFT_93597</name>
</gene>
<feature type="domain" description="DUF2264" evidence="2">
    <location>
        <begin position="18"/>
        <end position="124"/>
    </location>
</feature>
<dbReference type="EMBL" id="ML978277">
    <property type="protein sequence ID" value="KAF2025014.1"/>
    <property type="molecule type" value="Genomic_DNA"/>
</dbReference>
<protein>
    <recommendedName>
        <fullName evidence="2">DUF2264 domain-containing protein</fullName>
    </recommendedName>
</protein>
<feature type="region of interest" description="Disordered" evidence="1">
    <location>
        <begin position="1"/>
        <end position="21"/>
    </location>
</feature>
<dbReference type="InterPro" id="IPR049237">
    <property type="entry name" value="DUF2264_C"/>
</dbReference>
<reference evidence="3" key="1">
    <citation type="journal article" date="2020" name="Stud. Mycol.">
        <title>101 Dothideomycetes genomes: a test case for predicting lifestyles and emergence of pathogens.</title>
        <authorList>
            <person name="Haridas S."/>
            <person name="Albert R."/>
            <person name="Binder M."/>
            <person name="Bloem J."/>
            <person name="Labutti K."/>
            <person name="Salamov A."/>
            <person name="Andreopoulos B."/>
            <person name="Baker S."/>
            <person name="Barry K."/>
            <person name="Bills G."/>
            <person name="Bluhm B."/>
            <person name="Cannon C."/>
            <person name="Castanera R."/>
            <person name="Culley D."/>
            <person name="Daum C."/>
            <person name="Ezra D."/>
            <person name="Gonzalez J."/>
            <person name="Henrissat B."/>
            <person name="Kuo A."/>
            <person name="Liang C."/>
            <person name="Lipzen A."/>
            <person name="Lutzoni F."/>
            <person name="Magnuson J."/>
            <person name="Mondo S."/>
            <person name="Nolan M."/>
            <person name="Ohm R."/>
            <person name="Pangilinan J."/>
            <person name="Park H.-J."/>
            <person name="Ramirez L."/>
            <person name="Alfaro M."/>
            <person name="Sun H."/>
            <person name="Tritt A."/>
            <person name="Yoshinaga Y."/>
            <person name="Zwiers L.-H."/>
            <person name="Turgeon B."/>
            <person name="Goodwin S."/>
            <person name="Spatafora J."/>
            <person name="Crous P."/>
            <person name="Grigoriev I."/>
        </authorList>
    </citation>
    <scope>NUCLEOTIDE SEQUENCE</scope>
    <source>
        <strain evidence="3">CBS 110217</strain>
    </source>
</reference>
<feature type="compositionally biased region" description="Polar residues" evidence="1">
    <location>
        <begin position="9"/>
        <end position="19"/>
    </location>
</feature>
<evidence type="ECO:0000313" key="3">
    <source>
        <dbReference type="EMBL" id="KAF2025014.1"/>
    </source>
</evidence>
<evidence type="ECO:0000313" key="4">
    <source>
        <dbReference type="Proteomes" id="UP000799777"/>
    </source>
</evidence>
<dbReference type="OrthoDB" id="10621751at2759"/>
<dbReference type="Proteomes" id="UP000799777">
    <property type="component" value="Unassembled WGS sequence"/>
</dbReference>
<evidence type="ECO:0000259" key="2">
    <source>
        <dbReference type="Pfam" id="PF20938"/>
    </source>
</evidence>
<dbReference type="Pfam" id="PF20938">
    <property type="entry name" value="DUF2264_C"/>
    <property type="match status" value="1"/>
</dbReference>
<dbReference type="AlphaFoldDB" id="A0A9P4H0F3"/>
<keyword evidence="4" id="KW-1185">Reference proteome</keyword>
<proteinExistence type="predicted"/>